<dbReference type="PROSITE" id="PS00018">
    <property type="entry name" value="EF_HAND_1"/>
    <property type="match status" value="4"/>
</dbReference>
<dbReference type="InterPro" id="IPR050230">
    <property type="entry name" value="CALM/Myosin/TropC-like"/>
</dbReference>
<dbReference type="SUPFAM" id="SSF47473">
    <property type="entry name" value="EF-hand"/>
    <property type="match status" value="1"/>
</dbReference>
<dbReference type="EMBL" id="CANHGI010000002">
    <property type="protein sequence ID" value="CAI5442486.1"/>
    <property type="molecule type" value="Genomic_DNA"/>
</dbReference>
<accession>A0A9P1ICG2</accession>
<keyword evidence="1" id="KW-0677">Repeat</keyword>
<dbReference type="FunFam" id="1.10.238.10:FF:000434">
    <property type="entry name" value="GD13508"/>
    <property type="match status" value="1"/>
</dbReference>
<dbReference type="Pfam" id="PF13499">
    <property type="entry name" value="EF-hand_7"/>
    <property type="match status" value="2"/>
</dbReference>
<dbReference type="InterPro" id="IPR018247">
    <property type="entry name" value="EF_Hand_1_Ca_BS"/>
</dbReference>
<reference evidence="4" key="1">
    <citation type="submission" date="2022-11" db="EMBL/GenBank/DDBJ databases">
        <authorList>
            <person name="Kikuchi T."/>
        </authorList>
    </citation>
    <scope>NUCLEOTIDE SEQUENCE</scope>
    <source>
        <strain evidence="4">PS1010</strain>
    </source>
</reference>
<name>A0A9P1ICG2_9PELO</name>
<dbReference type="AlphaFoldDB" id="A0A9P1ICG2"/>
<evidence type="ECO:0000256" key="1">
    <source>
        <dbReference type="ARBA" id="ARBA00022737"/>
    </source>
</evidence>
<feature type="domain" description="EF-hand" evidence="3">
    <location>
        <begin position="116"/>
        <end position="151"/>
    </location>
</feature>
<gene>
    <name evidence="4" type="ORF">CAMP_LOCUS5123</name>
</gene>
<dbReference type="Gene3D" id="1.10.238.10">
    <property type="entry name" value="EF-hand"/>
    <property type="match status" value="2"/>
</dbReference>
<proteinExistence type="predicted"/>
<dbReference type="SMART" id="SM00054">
    <property type="entry name" value="EFh"/>
    <property type="match status" value="4"/>
</dbReference>
<dbReference type="GO" id="GO:0016460">
    <property type="term" value="C:myosin II complex"/>
    <property type="evidence" value="ECO:0007669"/>
    <property type="project" value="TreeGrafter"/>
</dbReference>
<dbReference type="PROSITE" id="PS50222">
    <property type="entry name" value="EF_HAND_2"/>
    <property type="match status" value="4"/>
</dbReference>
<evidence type="ECO:0000256" key="2">
    <source>
        <dbReference type="ARBA" id="ARBA00022837"/>
    </source>
</evidence>
<dbReference type="InterPro" id="IPR011992">
    <property type="entry name" value="EF-hand-dom_pair"/>
</dbReference>
<feature type="domain" description="EF-hand" evidence="3">
    <location>
        <begin position="79"/>
        <end position="114"/>
    </location>
</feature>
<feature type="domain" description="EF-hand" evidence="3">
    <location>
        <begin position="152"/>
        <end position="185"/>
    </location>
</feature>
<keyword evidence="2" id="KW-0106">Calcium</keyword>
<dbReference type="GO" id="GO:0005509">
    <property type="term" value="F:calcium ion binding"/>
    <property type="evidence" value="ECO:0007669"/>
    <property type="project" value="InterPro"/>
</dbReference>
<keyword evidence="5" id="KW-1185">Reference proteome</keyword>
<evidence type="ECO:0000313" key="4">
    <source>
        <dbReference type="EMBL" id="CAI5442486.1"/>
    </source>
</evidence>
<dbReference type="Proteomes" id="UP001152747">
    <property type="component" value="Unassembled WGS sequence"/>
</dbReference>
<dbReference type="PANTHER" id="PTHR23048:SF0">
    <property type="entry name" value="CALMODULIN LIKE 3"/>
    <property type="match status" value="1"/>
</dbReference>
<sequence>MVRSKFQKREMRTMHETMFPIFWLVNNCMTIYHKHSTQKMDALKEAEIREVFKEFDKNGDGRITRHELEVALLQLGEKASNSKIEEMIQQADLDGNGCIDIDEFLNVLRRQICDPKEEKELRDVFNVFDKNGDGVISIDDLIFVMCQLGEQLTEQEAKEMIRQGDLDHDGLIDFQEFVNIIKGQQ</sequence>
<dbReference type="CDD" id="cd00051">
    <property type="entry name" value="EFh"/>
    <property type="match status" value="2"/>
</dbReference>
<dbReference type="OrthoDB" id="26525at2759"/>
<dbReference type="InterPro" id="IPR002048">
    <property type="entry name" value="EF_hand_dom"/>
</dbReference>
<organism evidence="4 5">
    <name type="scientific">Caenorhabditis angaria</name>
    <dbReference type="NCBI Taxonomy" id="860376"/>
    <lineage>
        <taxon>Eukaryota</taxon>
        <taxon>Metazoa</taxon>
        <taxon>Ecdysozoa</taxon>
        <taxon>Nematoda</taxon>
        <taxon>Chromadorea</taxon>
        <taxon>Rhabditida</taxon>
        <taxon>Rhabditina</taxon>
        <taxon>Rhabditomorpha</taxon>
        <taxon>Rhabditoidea</taxon>
        <taxon>Rhabditidae</taxon>
        <taxon>Peloderinae</taxon>
        <taxon>Caenorhabditis</taxon>
    </lineage>
</organism>
<dbReference type="FunFam" id="1.10.238.10:FF:000500">
    <property type="entry name" value="CALmodulin related genes"/>
    <property type="match status" value="1"/>
</dbReference>
<comment type="caution">
    <text evidence="4">The sequence shown here is derived from an EMBL/GenBank/DDBJ whole genome shotgun (WGS) entry which is preliminary data.</text>
</comment>
<evidence type="ECO:0000259" key="3">
    <source>
        <dbReference type="PROSITE" id="PS50222"/>
    </source>
</evidence>
<dbReference type="PANTHER" id="PTHR23048">
    <property type="entry name" value="MYOSIN LIGHT CHAIN 1, 3"/>
    <property type="match status" value="1"/>
</dbReference>
<protein>
    <recommendedName>
        <fullName evidence="3">EF-hand domain-containing protein</fullName>
    </recommendedName>
</protein>
<feature type="domain" description="EF-hand" evidence="3">
    <location>
        <begin position="43"/>
        <end position="78"/>
    </location>
</feature>
<evidence type="ECO:0000313" key="5">
    <source>
        <dbReference type="Proteomes" id="UP001152747"/>
    </source>
</evidence>